<feature type="region of interest" description="Disordered" evidence="9">
    <location>
        <begin position="92"/>
        <end position="125"/>
    </location>
</feature>
<dbReference type="InterPro" id="IPR027417">
    <property type="entry name" value="P-loop_NTPase"/>
</dbReference>
<keyword evidence="8" id="KW-0539">Nucleus</keyword>
<dbReference type="InterPro" id="IPR049730">
    <property type="entry name" value="SNF2/RAD54-like_C"/>
</dbReference>
<evidence type="ECO:0000256" key="6">
    <source>
        <dbReference type="ARBA" id="ARBA00022840"/>
    </source>
</evidence>
<evidence type="ECO:0000256" key="9">
    <source>
        <dbReference type="SAM" id="MobiDB-lite"/>
    </source>
</evidence>
<evidence type="ECO:0000259" key="10">
    <source>
        <dbReference type="PROSITE" id="PS51192"/>
    </source>
</evidence>
<feature type="region of interest" description="Disordered" evidence="9">
    <location>
        <begin position="490"/>
        <end position="525"/>
    </location>
</feature>
<evidence type="ECO:0000259" key="11">
    <source>
        <dbReference type="PROSITE" id="PS51194"/>
    </source>
</evidence>
<dbReference type="SUPFAM" id="SSF52540">
    <property type="entry name" value="P-loop containing nucleoside triphosphate hydrolases"/>
    <property type="match status" value="2"/>
</dbReference>
<dbReference type="Gene3D" id="3.40.50.10810">
    <property type="entry name" value="Tandem AAA-ATPase domain"/>
    <property type="match status" value="1"/>
</dbReference>
<feature type="domain" description="Helicase ATP-binding" evidence="10">
    <location>
        <begin position="190"/>
        <end position="360"/>
    </location>
</feature>
<organism evidence="12">
    <name type="scientific">Fopius arisanus</name>
    <dbReference type="NCBI Taxonomy" id="64838"/>
    <lineage>
        <taxon>Eukaryota</taxon>
        <taxon>Metazoa</taxon>
        <taxon>Ecdysozoa</taxon>
        <taxon>Arthropoda</taxon>
        <taxon>Hexapoda</taxon>
        <taxon>Insecta</taxon>
        <taxon>Pterygota</taxon>
        <taxon>Neoptera</taxon>
        <taxon>Endopterygota</taxon>
        <taxon>Hymenoptera</taxon>
        <taxon>Apocrita</taxon>
        <taxon>Ichneumonoidea</taxon>
        <taxon>Braconidae</taxon>
        <taxon>Opiinae</taxon>
        <taxon>Fopius</taxon>
    </lineage>
</organism>
<feature type="compositionally biased region" description="Low complexity" evidence="9">
    <location>
        <begin position="490"/>
        <end position="518"/>
    </location>
</feature>
<dbReference type="PROSITE" id="PS51194">
    <property type="entry name" value="HELICASE_CTER"/>
    <property type="match status" value="1"/>
</dbReference>
<dbReference type="SMART" id="SM00487">
    <property type="entry name" value="DEXDc"/>
    <property type="match status" value="1"/>
</dbReference>
<accession>A0A0C9RC93</accession>
<keyword evidence="4" id="KW-0378">Hydrolase</keyword>
<dbReference type="PANTHER" id="PTHR10799">
    <property type="entry name" value="SNF2/RAD54 HELICASE FAMILY"/>
    <property type="match status" value="1"/>
</dbReference>
<feature type="compositionally biased region" description="Basic and acidic residues" evidence="9">
    <location>
        <begin position="39"/>
        <end position="58"/>
    </location>
</feature>
<dbReference type="EMBL" id="GBYB01004556">
    <property type="protein sequence ID" value="JAG74323.1"/>
    <property type="molecule type" value="Transcribed_RNA"/>
</dbReference>
<dbReference type="FunFam" id="3.40.50.10810:FF:000015">
    <property type="entry name" value="lymphoid-specific helicase isoform X1"/>
    <property type="match status" value="1"/>
</dbReference>
<keyword evidence="6" id="KW-0067">ATP-binding</keyword>
<name>A0A0C9RC93_9HYME</name>
<evidence type="ECO:0000256" key="5">
    <source>
        <dbReference type="ARBA" id="ARBA00022806"/>
    </source>
</evidence>
<keyword evidence="3" id="KW-0547">Nucleotide-binding</keyword>
<evidence type="ECO:0000313" key="12">
    <source>
        <dbReference type="EMBL" id="JAG74323.1"/>
    </source>
</evidence>
<evidence type="ECO:0000256" key="2">
    <source>
        <dbReference type="ARBA" id="ARBA00007025"/>
    </source>
</evidence>
<keyword evidence="7" id="KW-0175">Coiled coil</keyword>
<feature type="domain" description="Helicase C-terminal" evidence="11">
    <location>
        <begin position="586"/>
        <end position="745"/>
    </location>
</feature>
<feature type="region of interest" description="Disordered" evidence="9">
    <location>
        <begin position="37"/>
        <end position="58"/>
    </location>
</feature>
<dbReference type="InterPro" id="IPR038718">
    <property type="entry name" value="SNF2-like_sf"/>
</dbReference>
<dbReference type="GO" id="GO:0005634">
    <property type="term" value="C:nucleus"/>
    <property type="evidence" value="ECO:0007669"/>
    <property type="project" value="UniProtKB-SubCell"/>
</dbReference>
<evidence type="ECO:0000256" key="1">
    <source>
        <dbReference type="ARBA" id="ARBA00004123"/>
    </source>
</evidence>
<proteinExistence type="inferred from homology"/>
<dbReference type="Pfam" id="PF00176">
    <property type="entry name" value="SNF2-rel_dom"/>
    <property type="match status" value="1"/>
</dbReference>
<dbReference type="GO" id="GO:0016787">
    <property type="term" value="F:hydrolase activity"/>
    <property type="evidence" value="ECO:0007669"/>
    <property type="project" value="UniProtKB-KW"/>
</dbReference>
<dbReference type="SMART" id="SM00490">
    <property type="entry name" value="HELICc"/>
    <property type="match status" value="1"/>
</dbReference>
<evidence type="ECO:0000256" key="7">
    <source>
        <dbReference type="ARBA" id="ARBA00023054"/>
    </source>
</evidence>
<protein>
    <submittedName>
        <fullName evidence="12">Hells_1 protein</fullName>
    </submittedName>
</protein>
<comment type="similarity">
    <text evidence="2">Belongs to the SNF2/RAD54 helicase family.</text>
</comment>
<dbReference type="GO" id="GO:0005524">
    <property type="term" value="F:ATP binding"/>
    <property type="evidence" value="ECO:0007669"/>
    <property type="project" value="UniProtKB-KW"/>
</dbReference>
<evidence type="ECO:0000256" key="3">
    <source>
        <dbReference type="ARBA" id="ARBA00022741"/>
    </source>
</evidence>
<keyword evidence="5" id="KW-0347">Helicase</keyword>
<dbReference type="InterPro" id="IPR000330">
    <property type="entry name" value="SNF2_N"/>
</dbReference>
<evidence type="ECO:0000256" key="8">
    <source>
        <dbReference type="ARBA" id="ARBA00023242"/>
    </source>
</evidence>
<dbReference type="GO" id="GO:0004386">
    <property type="term" value="F:helicase activity"/>
    <property type="evidence" value="ECO:0007669"/>
    <property type="project" value="UniProtKB-KW"/>
</dbReference>
<dbReference type="CDD" id="cd18793">
    <property type="entry name" value="SF2_C_SNF"/>
    <property type="match status" value="1"/>
</dbReference>
<dbReference type="PROSITE" id="PS51192">
    <property type="entry name" value="HELICASE_ATP_BIND_1"/>
    <property type="match status" value="1"/>
</dbReference>
<sequence>MIASITEAVKLLMSMATVLGLNKKNEQSKLAEAPVVQTRADRERQHQENLAAKREADLQYEKEKREQAYKRLMHLLKQSKFYSDFLLKKLSAPKPPKSSKRKLSDADIPLPAAKRSKRRYPTPEDDLKVSLPLRLQNRITRHGMKLSDKEIQAELAVIDDDEPPQDVITHPKYFTGELRDYQQEGLQWLKALYENGMSGILADEMGLGKTIQAIAILAHLIEQKQSGPYLVLAPLSTTPNWLSEFERFTPDIPVVFFHGSEVERNLLKKKIKRPVSVDGFKTQPVVLTTYEVALRDKDFLKSQNWRYLIVDEGQRLKNSKTQLSQVMQEINCTHRLILTGTPLQNNLNELWSLLFFLMPDIFNDLAVFESWFNIEDFRNDEGTNRLLKQEEDKKVLQSIREILKPFMLRRLKVDVCLDIPPKKEVLVYAPMTKLQRDLYSALLNNDLDAATEETPEDLIVDDDFGRRPKRRCTYNNPYSSMNMSVNIHGTPGTPGTPATPRTPKLSATLGTAGTPGTPKSRRDTSRFSHIPITAENSEFLSKLNGTNRTILYKKVVNHPYLIHNPLAGDFPQGGNDLIRASGKLMVLDRMLEKLHERGHRVLLFSTLVIMLDLIKDYLQMKPWKYCRLDGNVNVAERKESIKLFNHDPQYFLFLISTRAGGVGLNLVGADTVILFDSDFNPQADIQAMARCHRIGQKKPVVIYRLCSKGSYDEIIISRAKAKRKLEMLVISKEIDEIKFNKEGILRLKKLLQASEHQAANSQDELFTEEELNKLLDRSDLVAEMQSAGKSVE</sequence>
<gene>
    <name evidence="12" type="primary">Hells_1</name>
    <name evidence="12" type="ORF">g.51925</name>
</gene>
<reference evidence="12" key="1">
    <citation type="submission" date="2015-01" db="EMBL/GenBank/DDBJ databases">
        <title>Transcriptome Assembly of Fopius arisanus.</title>
        <authorList>
            <person name="Geib S."/>
        </authorList>
    </citation>
    <scope>NUCLEOTIDE SEQUENCE</scope>
</reference>
<dbReference type="AlphaFoldDB" id="A0A0C9RC93"/>
<dbReference type="Gene3D" id="3.40.50.300">
    <property type="entry name" value="P-loop containing nucleotide triphosphate hydrolases"/>
    <property type="match status" value="1"/>
</dbReference>
<comment type="subcellular location">
    <subcellularLocation>
        <location evidence="1">Nucleus</location>
    </subcellularLocation>
</comment>
<dbReference type="Pfam" id="PF00271">
    <property type="entry name" value="Helicase_C"/>
    <property type="match status" value="1"/>
</dbReference>
<dbReference type="InterPro" id="IPR001650">
    <property type="entry name" value="Helicase_C-like"/>
</dbReference>
<evidence type="ECO:0000256" key="4">
    <source>
        <dbReference type="ARBA" id="ARBA00022801"/>
    </source>
</evidence>
<dbReference type="InterPro" id="IPR014001">
    <property type="entry name" value="Helicase_ATP-bd"/>
</dbReference>